<dbReference type="Gene3D" id="3.80.10.10">
    <property type="entry name" value="Ribonuclease Inhibitor"/>
    <property type="match status" value="1"/>
</dbReference>
<evidence type="ECO:0000256" key="1">
    <source>
        <dbReference type="ARBA" id="ARBA00004496"/>
    </source>
</evidence>
<dbReference type="SUPFAM" id="SSF52047">
    <property type="entry name" value="RNI-like"/>
    <property type="match status" value="1"/>
</dbReference>
<feature type="region of interest" description="Disordered" evidence="4">
    <location>
        <begin position="1"/>
        <end position="42"/>
    </location>
</feature>
<comment type="subcellular location">
    <subcellularLocation>
        <location evidence="1">Cytoplasm</location>
    </subcellularLocation>
</comment>
<dbReference type="InParanoid" id="A0A2P5IAN0"/>
<dbReference type="InterPro" id="IPR050637">
    <property type="entry name" value="NLRP_innate_immun_reg"/>
</dbReference>
<dbReference type="InterPro" id="IPR032675">
    <property type="entry name" value="LRR_dom_sf"/>
</dbReference>
<keyword evidence="3" id="KW-0677">Repeat</keyword>
<dbReference type="PANTHER" id="PTHR45690">
    <property type="entry name" value="NACHT, LRR AND PYD DOMAINS-CONTAINING PROTEIN 12"/>
    <property type="match status" value="1"/>
</dbReference>
<feature type="region of interest" description="Disordered" evidence="4">
    <location>
        <begin position="1178"/>
        <end position="1217"/>
    </location>
</feature>
<reference evidence="6" key="1">
    <citation type="submission" date="2017-09" db="EMBL/GenBank/DDBJ databases">
        <title>Polyketide synthases of a Diaporthe helianthi virulent isolate.</title>
        <authorList>
            <person name="Baroncelli R."/>
        </authorList>
    </citation>
    <scope>NUCLEOTIDE SEQUENCE [LARGE SCALE GENOMIC DNA]</scope>
    <source>
        <strain evidence="6">7/96</strain>
    </source>
</reference>
<dbReference type="Pfam" id="PF25353">
    <property type="entry name" value="PH_2nd_LRR"/>
    <property type="match status" value="1"/>
</dbReference>
<evidence type="ECO:0000313" key="6">
    <source>
        <dbReference type="EMBL" id="POS79560.1"/>
    </source>
</evidence>
<feature type="region of interest" description="Disordered" evidence="4">
    <location>
        <begin position="65"/>
        <end position="103"/>
    </location>
</feature>
<dbReference type="EMBL" id="MAVT02000105">
    <property type="protein sequence ID" value="POS79560.1"/>
    <property type="molecule type" value="Genomic_DNA"/>
</dbReference>
<proteinExistence type="predicted"/>
<evidence type="ECO:0000256" key="4">
    <source>
        <dbReference type="SAM" id="MobiDB-lite"/>
    </source>
</evidence>
<evidence type="ECO:0000256" key="2">
    <source>
        <dbReference type="ARBA" id="ARBA00022490"/>
    </source>
</evidence>
<gene>
    <name evidence="6" type="ORF">DHEL01_v202059</name>
</gene>
<dbReference type="STRING" id="158607.A0A2P5IAN0"/>
<dbReference type="PANTHER" id="PTHR45690:SF19">
    <property type="entry name" value="NACHT, LRR AND PYD DOMAINS-CONTAINING PROTEIN 3"/>
    <property type="match status" value="1"/>
</dbReference>
<name>A0A2P5IAN0_DIAHE</name>
<keyword evidence="7" id="KW-1185">Reference proteome</keyword>
<dbReference type="Proteomes" id="UP000094444">
    <property type="component" value="Unassembled WGS sequence"/>
</dbReference>
<dbReference type="InterPro" id="IPR057334">
    <property type="entry name" value="PH_2nd_LRR"/>
</dbReference>
<protein>
    <recommendedName>
        <fullName evidence="5">LRR-containing protein second PH domain-containing protein</fullName>
    </recommendedName>
</protein>
<dbReference type="OrthoDB" id="120976at2759"/>
<accession>A0A2P5IAN0</accession>
<feature type="compositionally biased region" description="Low complexity" evidence="4">
    <location>
        <begin position="22"/>
        <end position="38"/>
    </location>
</feature>
<sequence length="1295" mass="142294">MDLLKWKRQSSAPSLSGLALDSPTTTNSSPAASSPASSIHENRNSGFFTTVKRSLSRASTTPLVELDDAPTLGSPGRKVLHKQRGSFSSFDSMQRRSSITSSGASRISRTYSMSFSSSRSSTIGIDWKTAIDWKTQQVEAHCALEADPQVLRSKPTYLVVTQDYIVKMKTKNEALTTFPQIRPVQGGKESTSLVPPPEPMLVIPVHMVVSVFLAESSRPSFGIEIWWRSSSARAAYNSTQIFFCLPKERSDHMAKISQQLKAKNQEFPEASLVPLEVEAQIFKIFAEQEPGFKTCKPEIFPVVRRSSVKDDAHSSKLDKTRKVQDSSSWYLAVGRNLCYLVEAGPGSPLDVRYQSFGLVNLEVFRANWTIHEERFVVSFREPFKPAVTLELASRYYRQIVITFMKADRFLKPCWPTTLQILEVFRVAGLADPQLLIAGDNYGGLRRTLDAFLVAYHCSPVEWEINWKTALAPEFRLLPPKAGNTYTNLQLLAVMRSLRYNGYFNSLSFNGVDLTKLWDKTDLLGKTSVPYMNRSCIALTEVELGPVNFGSLLHQELHGLAFCSETVRQIDFTNCFPENSVRREMSASGKWPAFLFPILNLLELGLTKCNRLLLSGNYLRSADVEGLIEALMTQTVEIQSLDISNCGLTDLALRDIFEVLFHQGHSLQYLDVSGNRGRLHASVLANLMQVIFDLRTLNVSGILMGDIPGPLFSFETLSRFENLEELDLSKFKMNDATLQVLEAFLAQKPLPCEPQQLGRADSRNKSPVNPACTIRKIALNNCSINGREAARLIRALGKHTNAHLHISGNPLEDGIEDLCRAIASTPGPAGLHMDMVEFREEASFVALMDALSVNRNISFLSMAGTAPMPPADAPCGVEVCEALEGFFAKNTSVKFLDLSGYSGKLDEGQLGKGFARALRGLASNSTLTHLRIRNQNLHDDVGTLGSVIRLNSTLRMVDCQDNSWNLTSVQFLAKSLRLNRSVVEFPFEQREYDRVWRRVAADVRRQSGIGKAAMATQSGQESALRGALDKQVQELKDTVARNRLALELNSPFVIDREESSRAGPGGKGWPSLELKIPSTNRSSLLPPPHLTAANQQLLQPTAVFTPAAGTATATPSPARLLDLDLDADLMCTPVDPQQQQQQQQARKGPMMHLHTVPATVRYDAVEVEVDDVAAPYHVGSDEGILETPPGGLSPNEEAGTASPEIPVSPRTPPPPTQAMMMLSLSSDKEAAAKDLSRTPPPPLLAPVAGSGSGLAISGNSPRALVPGFDTSPYLGGQNFIGSRFKVLGGLEAHLEE</sequence>
<evidence type="ECO:0000259" key="5">
    <source>
        <dbReference type="Pfam" id="PF25353"/>
    </source>
</evidence>
<feature type="domain" description="LRR-containing protein second PH" evidence="5">
    <location>
        <begin position="297"/>
        <end position="418"/>
    </location>
</feature>
<keyword evidence="2" id="KW-0963">Cytoplasm</keyword>
<organism evidence="6 7">
    <name type="scientific">Diaporthe helianthi</name>
    <dbReference type="NCBI Taxonomy" id="158607"/>
    <lineage>
        <taxon>Eukaryota</taxon>
        <taxon>Fungi</taxon>
        <taxon>Dikarya</taxon>
        <taxon>Ascomycota</taxon>
        <taxon>Pezizomycotina</taxon>
        <taxon>Sordariomycetes</taxon>
        <taxon>Sordariomycetidae</taxon>
        <taxon>Diaporthales</taxon>
        <taxon>Diaporthaceae</taxon>
        <taxon>Diaporthe</taxon>
    </lineage>
</organism>
<dbReference type="GO" id="GO:0005737">
    <property type="term" value="C:cytoplasm"/>
    <property type="evidence" value="ECO:0007669"/>
    <property type="project" value="UniProtKB-SubCell"/>
</dbReference>
<evidence type="ECO:0000256" key="3">
    <source>
        <dbReference type="ARBA" id="ARBA00022737"/>
    </source>
</evidence>
<comment type="caution">
    <text evidence="6">The sequence shown here is derived from an EMBL/GenBank/DDBJ whole genome shotgun (WGS) entry which is preliminary data.</text>
</comment>
<evidence type="ECO:0000313" key="7">
    <source>
        <dbReference type="Proteomes" id="UP000094444"/>
    </source>
</evidence>